<evidence type="ECO:0008006" key="2">
    <source>
        <dbReference type="Google" id="ProtNLM"/>
    </source>
</evidence>
<organism evidence="1">
    <name type="scientific">uncultured Rubrobacteraceae bacterium</name>
    <dbReference type="NCBI Taxonomy" id="349277"/>
    <lineage>
        <taxon>Bacteria</taxon>
        <taxon>Bacillati</taxon>
        <taxon>Actinomycetota</taxon>
        <taxon>Rubrobacteria</taxon>
        <taxon>Rubrobacterales</taxon>
        <taxon>Rubrobacteraceae</taxon>
        <taxon>environmental samples</taxon>
    </lineage>
</organism>
<protein>
    <recommendedName>
        <fullName evidence="2">DUF3891 family protein</fullName>
    </recommendedName>
</protein>
<dbReference type="AlphaFoldDB" id="A0A6J4QEC5"/>
<gene>
    <name evidence="1" type="ORF">AVDCRST_MAG80-1459</name>
</gene>
<dbReference type="EMBL" id="CADCVC010000126">
    <property type="protein sequence ID" value="CAA9442520.1"/>
    <property type="molecule type" value="Genomic_DNA"/>
</dbReference>
<reference evidence="1" key="1">
    <citation type="submission" date="2020-02" db="EMBL/GenBank/DDBJ databases">
        <authorList>
            <person name="Meier V. D."/>
        </authorList>
    </citation>
    <scope>NUCLEOTIDE SEQUENCE</scope>
    <source>
        <strain evidence="1">AVDCRST_MAG80</strain>
    </source>
</reference>
<evidence type="ECO:0000313" key="1">
    <source>
        <dbReference type="EMBL" id="CAA9442520.1"/>
    </source>
</evidence>
<dbReference type="Pfam" id="PF13030">
    <property type="entry name" value="DUF3891"/>
    <property type="match status" value="1"/>
</dbReference>
<name>A0A6J4QEC5_9ACTN</name>
<accession>A0A6J4QEC5</accession>
<sequence>MLVKQHDHALASGEFAKHWAKEPRPLGSTLYAVAQHDVGWQGPDAAVRWNKEAGRPYSFMDYPSGPKVAAYAAGLDLLETEGPYAACLCSMHYETLVRGSQNEAEARFGKAELARQSRLKAAMSEEELENLEYNLRFLKLCDGLSLFVCLNEPGQSEHPPPYPQGFMLDGQEFEPVWEDQSTLRVRPNPFSEPFDLAIPYLLVGEDGREMESGILNLLVTC</sequence>
<proteinExistence type="predicted"/>
<dbReference type="InterPro" id="IPR024992">
    <property type="entry name" value="DUF3891"/>
</dbReference>